<protein>
    <submittedName>
        <fullName evidence="1">Uncharacterized protein</fullName>
    </submittedName>
</protein>
<dbReference type="EMBL" id="FPKW01000019">
    <property type="protein sequence ID" value="SFZ96377.1"/>
    <property type="molecule type" value="Genomic_DNA"/>
</dbReference>
<evidence type="ECO:0000313" key="2">
    <source>
        <dbReference type="Proteomes" id="UP000182034"/>
    </source>
</evidence>
<name>A0A1K2IVB5_9FLAO</name>
<sequence>MDFKSADCVGVLRKVFDIFKLNDKILTKCDVCIEKFINFNVKLNSYPNDW</sequence>
<dbReference type="AlphaFoldDB" id="A0A1K2IVB5"/>
<keyword evidence="2" id="KW-1185">Reference proteome</keyword>
<gene>
    <name evidence="1" type="ORF">SAMN05216324_11917</name>
</gene>
<reference evidence="2" key="1">
    <citation type="submission" date="2016-10" db="EMBL/GenBank/DDBJ databases">
        <authorList>
            <person name="Varghese N."/>
            <person name="Submissions S."/>
        </authorList>
    </citation>
    <scope>NUCLEOTIDE SEQUENCE [LARGE SCALE GENOMIC DNA]</scope>
    <source>
        <strain evidence="2">SUR2</strain>
    </source>
</reference>
<dbReference type="Proteomes" id="UP000182034">
    <property type="component" value="Unassembled WGS sequence"/>
</dbReference>
<evidence type="ECO:0000313" key="1">
    <source>
        <dbReference type="EMBL" id="SFZ96377.1"/>
    </source>
</evidence>
<accession>A0A1K2IVB5</accession>
<organism evidence="1 2">
    <name type="scientific">Chryseobacterium limigenitum</name>
    <dbReference type="NCBI Taxonomy" id="1612149"/>
    <lineage>
        <taxon>Bacteria</taxon>
        <taxon>Pseudomonadati</taxon>
        <taxon>Bacteroidota</taxon>
        <taxon>Flavobacteriia</taxon>
        <taxon>Flavobacteriales</taxon>
        <taxon>Weeksellaceae</taxon>
        <taxon>Chryseobacterium group</taxon>
        <taxon>Chryseobacterium</taxon>
    </lineage>
</organism>
<proteinExistence type="predicted"/>